<feature type="compositionally biased region" description="Basic and acidic residues" evidence="1">
    <location>
        <begin position="133"/>
        <end position="149"/>
    </location>
</feature>
<evidence type="ECO:0000313" key="3">
    <source>
        <dbReference type="Proteomes" id="UP000679307"/>
    </source>
</evidence>
<feature type="region of interest" description="Disordered" evidence="1">
    <location>
        <begin position="111"/>
        <end position="161"/>
    </location>
</feature>
<keyword evidence="3" id="KW-1185">Reference proteome</keyword>
<dbReference type="Proteomes" id="UP000679307">
    <property type="component" value="Chromosome"/>
</dbReference>
<dbReference type="GO" id="GO:0016491">
    <property type="term" value="F:oxidoreductase activity"/>
    <property type="evidence" value="ECO:0007669"/>
    <property type="project" value="UniProtKB-KW"/>
</dbReference>
<evidence type="ECO:0000313" key="2">
    <source>
        <dbReference type="EMBL" id="QVT79352.1"/>
    </source>
</evidence>
<evidence type="ECO:0000256" key="1">
    <source>
        <dbReference type="SAM" id="MobiDB-lite"/>
    </source>
</evidence>
<dbReference type="RefSeq" id="WP_214058822.1">
    <property type="nucleotide sequence ID" value="NZ_BAAAHS010000030.1"/>
</dbReference>
<keyword evidence="2" id="KW-0560">Oxidoreductase</keyword>
<organism evidence="2 3">
    <name type="scientific">Nocardioides aquaticus</name>
    <dbReference type="NCBI Taxonomy" id="160826"/>
    <lineage>
        <taxon>Bacteria</taxon>
        <taxon>Bacillati</taxon>
        <taxon>Actinomycetota</taxon>
        <taxon>Actinomycetes</taxon>
        <taxon>Propionibacteriales</taxon>
        <taxon>Nocardioidaceae</taxon>
        <taxon>Nocardioides</taxon>
    </lineage>
</organism>
<reference evidence="2 3" key="1">
    <citation type="submission" date="2021-05" db="EMBL/GenBank/DDBJ databases">
        <title>Complete genome of Nocardioides aquaticus KCTC 9944T isolated from meromictic and hypersaline Ekho Lake, Antarctica.</title>
        <authorList>
            <person name="Hwang K."/>
            <person name="Kim K.M."/>
            <person name="Choe H."/>
        </authorList>
    </citation>
    <scope>NUCLEOTIDE SEQUENCE [LARGE SCALE GENOMIC DNA]</scope>
    <source>
        <strain evidence="2 3">KCTC 9944</strain>
    </source>
</reference>
<dbReference type="EMBL" id="CP075371">
    <property type="protein sequence ID" value="QVT79352.1"/>
    <property type="molecule type" value="Genomic_DNA"/>
</dbReference>
<accession>A0ABX8EJT1</accession>
<name>A0ABX8EJT1_9ACTN</name>
<dbReference type="EC" id="1.6.5.11" evidence="2"/>
<proteinExistence type="predicted"/>
<protein>
    <submittedName>
        <fullName evidence="2">NAD(P)H-quinone oxidoreductase subunit K, chloroplastic</fullName>
        <ecNumber evidence="2">1.6.5.11</ecNumber>
    </submittedName>
</protein>
<sequence length="363" mass="38650">MGLIEVLTRAAAARAHVLVAEVPGAFEERVALERALERMGWCIAESAADADVLAVVGAPDEALTAVADHVWAQMSEPRVRVHLHADSEAAALLNEARERLRLGARRLTGPDVRRGFTPSADAMAPEHDDQDGAAEHGDHHDHDGGHDHSAMMPDGIPLAEGAEDRDGLEMDELHLPLGPVLAHWPAGIVLRVTLHGDVVVGAEVEQLATSRAGQPDDPVVRAARLLDAAGSVLALAGLPAESARVRRLRDRCLDGELHDGHEVAQLGDRLGRRRVLRWILSGLIAEGSHGGSEELHDRLTALFEQARAELDGDAVRPVAPVVRALPALVRGMELAEVRLWVAALGPDLAPGLADHVMPEAAHG</sequence>
<gene>
    <name evidence="2" type="primary">ndhK</name>
    <name evidence="2" type="ORF">ENKNEFLB_01733</name>
</gene>